<dbReference type="RefSeq" id="WP_154318766.1">
    <property type="nucleotide sequence ID" value="NZ_CAJGAA010000002.1"/>
</dbReference>
<dbReference type="EMBL" id="WKKF01000002">
    <property type="protein sequence ID" value="MRX54811.1"/>
    <property type="molecule type" value="Genomic_DNA"/>
</dbReference>
<gene>
    <name evidence="1" type="ORF">GJU41_12585</name>
</gene>
<proteinExistence type="predicted"/>
<dbReference type="Proteomes" id="UP000441585">
    <property type="component" value="Unassembled WGS sequence"/>
</dbReference>
<dbReference type="AlphaFoldDB" id="A0A6I2MEF5"/>
<accession>A0A6I2MEF5</accession>
<comment type="caution">
    <text evidence="1">The sequence shown here is derived from an EMBL/GenBank/DDBJ whole genome shotgun (WGS) entry which is preliminary data.</text>
</comment>
<reference evidence="1 2" key="1">
    <citation type="submission" date="2019-11" db="EMBL/GenBank/DDBJ databases">
        <title>Bacillus idriensis genome.</title>
        <authorList>
            <person name="Konopka E.N."/>
            <person name="Newman J.D."/>
        </authorList>
    </citation>
    <scope>NUCLEOTIDE SEQUENCE [LARGE SCALE GENOMIC DNA]</scope>
    <source>
        <strain evidence="1 2">DSM 19097</strain>
    </source>
</reference>
<organism evidence="1 2">
    <name type="scientific">Metabacillus idriensis</name>
    <dbReference type="NCBI Taxonomy" id="324768"/>
    <lineage>
        <taxon>Bacteria</taxon>
        <taxon>Bacillati</taxon>
        <taxon>Bacillota</taxon>
        <taxon>Bacilli</taxon>
        <taxon>Bacillales</taxon>
        <taxon>Bacillaceae</taxon>
        <taxon>Metabacillus</taxon>
    </lineage>
</organism>
<protein>
    <submittedName>
        <fullName evidence="1">Uncharacterized protein</fullName>
    </submittedName>
</protein>
<name>A0A6I2MEF5_9BACI</name>
<evidence type="ECO:0000313" key="1">
    <source>
        <dbReference type="EMBL" id="MRX54811.1"/>
    </source>
</evidence>
<keyword evidence="2" id="KW-1185">Reference proteome</keyword>
<sequence>MSQICVLKSGSKLELVRRVIELEKRGYECVAPISSKKLVNKLWKRSYGRYQCYRRDFIRTEEHELFMVKMIREETG</sequence>
<evidence type="ECO:0000313" key="2">
    <source>
        <dbReference type="Proteomes" id="UP000441585"/>
    </source>
</evidence>